<organism evidence="2">
    <name type="scientific">mine drainage metagenome</name>
    <dbReference type="NCBI Taxonomy" id="410659"/>
    <lineage>
        <taxon>unclassified sequences</taxon>
        <taxon>metagenomes</taxon>
        <taxon>ecological metagenomes</taxon>
    </lineage>
</organism>
<dbReference type="AlphaFoldDB" id="E6PI30"/>
<accession>E6PI30</accession>
<dbReference type="EMBL" id="CABL01000019">
    <property type="protein sequence ID" value="CBH76120.1"/>
    <property type="molecule type" value="Genomic_DNA"/>
</dbReference>
<keyword evidence="1" id="KW-0472">Membrane</keyword>
<protein>
    <submittedName>
        <fullName evidence="2">Uncharacterized protein</fullName>
    </submittedName>
</protein>
<keyword evidence="1" id="KW-1133">Transmembrane helix</keyword>
<keyword evidence="1" id="KW-0812">Transmembrane</keyword>
<evidence type="ECO:0000313" key="2">
    <source>
        <dbReference type="EMBL" id="CBH76120.1"/>
    </source>
</evidence>
<comment type="caution">
    <text evidence="2">The sequence shown here is derived from an EMBL/GenBank/DDBJ whole genome shotgun (WGS) entry which is preliminary data.</text>
</comment>
<reference evidence="2" key="1">
    <citation type="submission" date="2009-10" db="EMBL/GenBank/DDBJ databases">
        <title>Diversity of trophic interactions inside an arsenic-rich microbial ecosystem.</title>
        <authorList>
            <person name="Bertin P.N."/>
            <person name="Heinrich-Salmeron A."/>
            <person name="Pelletier E."/>
            <person name="Goulhen-Chollet F."/>
            <person name="Arsene-Ploetze F."/>
            <person name="Gallien S."/>
            <person name="Calteau A."/>
            <person name="Vallenet D."/>
            <person name="Casiot C."/>
            <person name="Chane-Woon-Ming B."/>
            <person name="Giloteaux L."/>
            <person name="Barakat M."/>
            <person name="Bonnefoy V."/>
            <person name="Bruneel O."/>
            <person name="Chandler M."/>
            <person name="Cleiss J."/>
            <person name="Duran R."/>
            <person name="Elbaz-Poulichet F."/>
            <person name="Fonknechten N."/>
            <person name="Lauga B."/>
            <person name="Mornico D."/>
            <person name="Ortet P."/>
            <person name="Schaeffer C."/>
            <person name="Siguier P."/>
            <person name="Alexander Thil Smith A."/>
            <person name="Van Dorsselaer A."/>
            <person name="Weissenbach J."/>
            <person name="Medigue C."/>
            <person name="Le Paslier D."/>
        </authorList>
    </citation>
    <scope>NUCLEOTIDE SEQUENCE</scope>
</reference>
<proteinExistence type="predicted"/>
<feature type="transmembrane region" description="Helical" evidence="1">
    <location>
        <begin position="30"/>
        <end position="49"/>
    </location>
</feature>
<sequence length="79" mass="8870">MKRWETRLALLAVILASLSALNIPGRLLLALTAMLLLSIIASSRLRAALYGKKERSTGFDSAAAAERIREERSRRFTRR</sequence>
<gene>
    <name evidence="2" type="ORF">CARN1_0600</name>
</gene>
<evidence type="ECO:0000256" key="1">
    <source>
        <dbReference type="SAM" id="Phobius"/>
    </source>
</evidence>
<name>E6PI30_9ZZZZ</name>